<evidence type="ECO:0000313" key="2">
    <source>
        <dbReference type="Proteomes" id="UP000821865"/>
    </source>
</evidence>
<name>A0ACB8DJ90_DERSI</name>
<accession>A0ACB8DJ90</accession>
<sequence>MSAWIWSPREARAVALFWNEPTVEGSECMEACRFTRMRDLCHKHLEPGAACADLRGYCDVFQRCRLIDAEGPLAALRQLVFGRQGVPNALLEYWYVAAAGLVLSAVLTLAVIRACAVHVPSSNPRKCAQRKLSDTVRHPLDFIKDLVLLTR</sequence>
<proteinExistence type="predicted"/>
<comment type="caution">
    <text evidence="1">The sequence shown here is derived from an EMBL/GenBank/DDBJ whole genome shotgun (WGS) entry which is preliminary data.</text>
</comment>
<dbReference type="Proteomes" id="UP000821865">
    <property type="component" value="Chromosome 11"/>
</dbReference>
<protein>
    <submittedName>
        <fullName evidence="1">Uncharacterized protein</fullName>
    </submittedName>
</protein>
<dbReference type="EMBL" id="CM023480">
    <property type="protein sequence ID" value="KAH7970720.1"/>
    <property type="molecule type" value="Genomic_DNA"/>
</dbReference>
<keyword evidence="2" id="KW-1185">Reference proteome</keyword>
<organism evidence="1 2">
    <name type="scientific">Dermacentor silvarum</name>
    <name type="common">Tick</name>
    <dbReference type="NCBI Taxonomy" id="543639"/>
    <lineage>
        <taxon>Eukaryota</taxon>
        <taxon>Metazoa</taxon>
        <taxon>Ecdysozoa</taxon>
        <taxon>Arthropoda</taxon>
        <taxon>Chelicerata</taxon>
        <taxon>Arachnida</taxon>
        <taxon>Acari</taxon>
        <taxon>Parasitiformes</taxon>
        <taxon>Ixodida</taxon>
        <taxon>Ixodoidea</taxon>
        <taxon>Ixodidae</taxon>
        <taxon>Rhipicephalinae</taxon>
        <taxon>Dermacentor</taxon>
    </lineage>
</organism>
<gene>
    <name evidence="1" type="ORF">HPB49_014581</name>
</gene>
<evidence type="ECO:0000313" key="1">
    <source>
        <dbReference type="EMBL" id="KAH7970720.1"/>
    </source>
</evidence>
<reference evidence="1" key="1">
    <citation type="submission" date="2020-05" db="EMBL/GenBank/DDBJ databases">
        <title>Large-scale comparative analyses of tick genomes elucidate their genetic diversity and vector capacities.</title>
        <authorList>
            <person name="Jia N."/>
            <person name="Wang J."/>
            <person name="Shi W."/>
            <person name="Du L."/>
            <person name="Sun Y."/>
            <person name="Zhan W."/>
            <person name="Jiang J."/>
            <person name="Wang Q."/>
            <person name="Zhang B."/>
            <person name="Ji P."/>
            <person name="Sakyi L.B."/>
            <person name="Cui X."/>
            <person name="Yuan T."/>
            <person name="Jiang B."/>
            <person name="Yang W."/>
            <person name="Lam T.T.-Y."/>
            <person name="Chang Q."/>
            <person name="Ding S."/>
            <person name="Wang X."/>
            <person name="Zhu J."/>
            <person name="Ruan X."/>
            <person name="Zhao L."/>
            <person name="Wei J."/>
            <person name="Que T."/>
            <person name="Du C."/>
            <person name="Cheng J."/>
            <person name="Dai P."/>
            <person name="Han X."/>
            <person name="Huang E."/>
            <person name="Gao Y."/>
            <person name="Liu J."/>
            <person name="Shao H."/>
            <person name="Ye R."/>
            <person name="Li L."/>
            <person name="Wei W."/>
            <person name="Wang X."/>
            <person name="Wang C."/>
            <person name="Yang T."/>
            <person name="Huo Q."/>
            <person name="Li W."/>
            <person name="Guo W."/>
            <person name="Chen H."/>
            <person name="Zhou L."/>
            <person name="Ni X."/>
            <person name="Tian J."/>
            <person name="Zhou Y."/>
            <person name="Sheng Y."/>
            <person name="Liu T."/>
            <person name="Pan Y."/>
            <person name="Xia L."/>
            <person name="Li J."/>
            <person name="Zhao F."/>
            <person name="Cao W."/>
        </authorList>
    </citation>
    <scope>NUCLEOTIDE SEQUENCE</scope>
    <source>
        <strain evidence="1">Dsil-2018</strain>
    </source>
</reference>